<dbReference type="PANTHER" id="PTHR30146">
    <property type="entry name" value="LACI-RELATED TRANSCRIPTIONAL REPRESSOR"/>
    <property type="match status" value="1"/>
</dbReference>
<evidence type="ECO:0000259" key="4">
    <source>
        <dbReference type="PROSITE" id="PS50932"/>
    </source>
</evidence>
<dbReference type="PANTHER" id="PTHR30146:SF109">
    <property type="entry name" value="HTH-TYPE TRANSCRIPTIONAL REGULATOR GALS"/>
    <property type="match status" value="1"/>
</dbReference>
<dbReference type="GO" id="GO:0003677">
    <property type="term" value="F:DNA binding"/>
    <property type="evidence" value="ECO:0007669"/>
    <property type="project" value="UniProtKB-KW"/>
</dbReference>
<feature type="domain" description="HTH lacI-type" evidence="4">
    <location>
        <begin position="15"/>
        <end position="69"/>
    </location>
</feature>
<dbReference type="PROSITE" id="PS50932">
    <property type="entry name" value="HTH_LACI_2"/>
    <property type="match status" value="1"/>
</dbReference>
<dbReference type="Pfam" id="PF13377">
    <property type="entry name" value="Peripla_BP_3"/>
    <property type="match status" value="1"/>
</dbReference>
<evidence type="ECO:0000256" key="1">
    <source>
        <dbReference type="ARBA" id="ARBA00023015"/>
    </source>
</evidence>
<dbReference type="RefSeq" id="WP_323295761.1">
    <property type="nucleotide sequence ID" value="NZ_JAYFUM010000006.1"/>
</dbReference>
<accession>A0ABU5Q875</accession>
<keyword evidence="1" id="KW-0805">Transcription regulation</keyword>
<evidence type="ECO:0000313" key="6">
    <source>
        <dbReference type="Proteomes" id="UP001302949"/>
    </source>
</evidence>
<reference evidence="5 6" key="1">
    <citation type="submission" date="2023-12" db="EMBL/GenBank/DDBJ databases">
        <title>Novel species of the genus Arcicella isolated from rivers.</title>
        <authorList>
            <person name="Lu H."/>
        </authorList>
    </citation>
    <scope>NUCLEOTIDE SEQUENCE [LARGE SCALE GENOMIC DNA]</scope>
    <source>
        <strain evidence="5 6">KCTC 23307</strain>
    </source>
</reference>
<dbReference type="SMART" id="SM00354">
    <property type="entry name" value="HTH_LACI"/>
    <property type="match status" value="1"/>
</dbReference>
<comment type="caution">
    <text evidence="5">The sequence shown here is derived from an EMBL/GenBank/DDBJ whole genome shotgun (WGS) entry which is preliminary data.</text>
</comment>
<keyword evidence="2 5" id="KW-0238">DNA-binding</keyword>
<evidence type="ECO:0000256" key="3">
    <source>
        <dbReference type="ARBA" id="ARBA00023163"/>
    </source>
</evidence>
<dbReference type="Gene3D" id="3.40.50.2300">
    <property type="match status" value="2"/>
</dbReference>
<dbReference type="CDD" id="cd06267">
    <property type="entry name" value="PBP1_LacI_sugar_binding-like"/>
    <property type="match status" value="1"/>
</dbReference>
<proteinExistence type="predicted"/>
<keyword evidence="3" id="KW-0804">Transcription</keyword>
<evidence type="ECO:0000313" key="5">
    <source>
        <dbReference type="EMBL" id="MEA5138594.1"/>
    </source>
</evidence>
<dbReference type="Proteomes" id="UP001302949">
    <property type="component" value="Unassembled WGS sequence"/>
</dbReference>
<keyword evidence="6" id="KW-1185">Reference proteome</keyword>
<dbReference type="InterPro" id="IPR046335">
    <property type="entry name" value="LacI/GalR-like_sensor"/>
</dbReference>
<dbReference type="EMBL" id="JAYFUM010000006">
    <property type="protein sequence ID" value="MEA5138594.1"/>
    <property type="molecule type" value="Genomic_DNA"/>
</dbReference>
<dbReference type="InterPro" id="IPR000843">
    <property type="entry name" value="HTH_LacI"/>
</dbReference>
<protein>
    <submittedName>
        <fullName evidence="5">LacI family DNA-binding transcriptional regulator</fullName>
    </submittedName>
</protein>
<gene>
    <name evidence="5" type="ORF">VB248_05610</name>
</gene>
<dbReference type="InterPro" id="IPR010982">
    <property type="entry name" value="Lambda_DNA-bd_dom_sf"/>
</dbReference>
<organism evidence="5 6">
    <name type="scientific">Arcicella rigui</name>
    <dbReference type="NCBI Taxonomy" id="797020"/>
    <lineage>
        <taxon>Bacteria</taxon>
        <taxon>Pseudomonadati</taxon>
        <taxon>Bacteroidota</taxon>
        <taxon>Cytophagia</taxon>
        <taxon>Cytophagales</taxon>
        <taxon>Flectobacillaceae</taxon>
        <taxon>Arcicella</taxon>
    </lineage>
</organism>
<dbReference type="SUPFAM" id="SSF47413">
    <property type="entry name" value="lambda repressor-like DNA-binding domains"/>
    <property type="match status" value="1"/>
</dbReference>
<name>A0ABU5Q875_9BACT</name>
<sequence length="347" mass="39241">MIKSFLEEQHLKNTITIQTIAKALQVSVSTVSKALNDSHEISQETKDKILAYAREYDYSPNPYASGLRSKKSKTIGVVIPEVGNSFFAAVIKGIESVARKKGYHVLIYLSNESFEKELMILNEFQAGRVDGILISLALETDTFEHIEKLLEKNIPTVFFDRIPHAIEATKVVTNDFELGYRATKHLIQQGCRKIAYLLYRHHQAMSNQRLEGFIKALEETALPFSEENLIDYQNANDKNRLKNALSLHAFDGIVISTEELVTPLYAICKQLKINIPAQLKVLSFCDFPLATVLTPTLTTIKHPAFQMGETSAISLFKKIEKPRQNTHPETLVLASEIIERESTERTF</sequence>
<dbReference type="Gene3D" id="1.10.260.40">
    <property type="entry name" value="lambda repressor-like DNA-binding domains"/>
    <property type="match status" value="1"/>
</dbReference>
<dbReference type="CDD" id="cd01392">
    <property type="entry name" value="HTH_LacI"/>
    <property type="match status" value="1"/>
</dbReference>
<dbReference type="SUPFAM" id="SSF53822">
    <property type="entry name" value="Periplasmic binding protein-like I"/>
    <property type="match status" value="1"/>
</dbReference>
<dbReference type="InterPro" id="IPR028082">
    <property type="entry name" value="Peripla_BP_I"/>
</dbReference>
<evidence type="ECO:0000256" key="2">
    <source>
        <dbReference type="ARBA" id="ARBA00023125"/>
    </source>
</evidence>
<dbReference type="Pfam" id="PF00356">
    <property type="entry name" value="LacI"/>
    <property type="match status" value="1"/>
</dbReference>